<feature type="domain" description="HTH lysR-type" evidence="5">
    <location>
        <begin position="4"/>
        <end position="61"/>
    </location>
</feature>
<dbReference type="Proteomes" id="UP000077875">
    <property type="component" value="Chromosome"/>
</dbReference>
<sequence>MQSLNLRQIEVFRAVMITGSISGASQLLLVSQPAVSRMLSHTEQRIGFQLFERIKGRLYPSPEARRLFHDVENVYRNVQRVNNTLQDLAQQRQGVVRVVCSPSLGHGLVPSAIAAFRQRHARVRVSFECLRHTLLRERILDQQADLGISLFPIDHPNISTLPLHDMHMTVICPADHPLAQAGSRAPTLERMADFPLVGYGTETPFGNLVKRIFERADLPYQPMIEVDSPQHACALVSNGAGYALVDELSPRLWPRSTLAMLPLTPPERLTISLVHFSREPLSRLALGLTTELREILADAAGQSINPTLKIADKKA</sequence>
<proteinExistence type="inferred from homology"/>
<dbReference type="InterPro" id="IPR000847">
    <property type="entry name" value="LysR_HTH_N"/>
</dbReference>
<evidence type="ECO:0000256" key="3">
    <source>
        <dbReference type="ARBA" id="ARBA00023125"/>
    </source>
</evidence>
<comment type="similarity">
    <text evidence="1">Belongs to the LysR transcriptional regulatory family.</text>
</comment>
<evidence type="ECO:0000313" key="6">
    <source>
        <dbReference type="EMBL" id="ANF57131.1"/>
    </source>
</evidence>
<evidence type="ECO:0000256" key="2">
    <source>
        <dbReference type="ARBA" id="ARBA00023015"/>
    </source>
</evidence>
<dbReference type="PANTHER" id="PTHR30427:SF1">
    <property type="entry name" value="TRANSCRIPTIONAL ACTIVATOR PROTEIN LYSR"/>
    <property type="match status" value="1"/>
</dbReference>
<keyword evidence="4" id="KW-0804">Transcription</keyword>
<dbReference type="EMBL" id="CP015243">
    <property type="protein sequence ID" value="ANF57131.1"/>
    <property type="molecule type" value="Genomic_DNA"/>
</dbReference>
<dbReference type="Gene3D" id="3.40.190.290">
    <property type="match status" value="1"/>
</dbReference>
<dbReference type="InterPro" id="IPR036388">
    <property type="entry name" value="WH-like_DNA-bd_sf"/>
</dbReference>
<keyword evidence="7" id="KW-1185">Reference proteome</keyword>
<keyword evidence="3" id="KW-0238">DNA-binding</keyword>
<dbReference type="RefSeq" id="WP_064122089.1">
    <property type="nucleotide sequence ID" value="NZ_CP015243.1"/>
</dbReference>
<evidence type="ECO:0000259" key="5">
    <source>
        <dbReference type="PROSITE" id="PS50931"/>
    </source>
</evidence>
<dbReference type="SUPFAM" id="SSF53850">
    <property type="entry name" value="Periplasmic binding protein-like II"/>
    <property type="match status" value="1"/>
</dbReference>
<protein>
    <submittedName>
        <fullName evidence="6">LysR family transcriptional regulator</fullName>
    </submittedName>
</protein>
<dbReference type="Gene3D" id="1.10.10.10">
    <property type="entry name" value="Winged helix-like DNA-binding domain superfamily/Winged helix DNA-binding domain"/>
    <property type="match status" value="1"/>
</dbReference>
<dbReference type="PANTHER" id="PTHR30427">
    <property type="entry name" value="TRANSCRIPTIONAL ACTIVATOR PROTEIN LYSR"/>
    <property type="match status" value="1"/>
</dbReference>
<keyword evidence="2" id="KW-0805">Transcription regulation</keyword>
<dbReference type="InterPro" id="IPR005119">
    <property type="entry name" value="LysR_subst-bd"/>
</dbReference>
<name>A0A172YCZ9_9GAMM</name>
<dbReference type="STRING" id="376489.A5892_06350"/>
<dbReference type="AlphaFoldDB" id="A0A172YCZ9"/>
<dbReference type="KEGG" id="haa:A5892_06350"/>
<evidence type="ECO:0000256" key="1">
    <source>
        <dbReference type="ARBA" id="ARBA00009437"/>
    </source>
</evidence>
<dbReference type="PROSITE" id="PS50931">
    <property type="entry name" value="HTH_LYSR"/>
    <property type="match status" value="1"/>
</dbReference>
<dbReference type="InterPro" id="IPR036390">
    <property type="entry name" value="WH_DNA-bd_sf"/>
</dbReference>
<organism evidence="6 7">
    <name type="scientific">Halotalea alkalilenta</name>
    <dbReference type="NCBI Taxonomy" id="376489"/>
    <lineage>
        <taxon>Bacteria</taxon>
        <taxon>Pseudomonadati</taxon>
        <taxon>Pseudomonadota</taxon>
        <taxon>Gammaproteobacteria</taxon>
        <taxon>Oceanospirillales</taxon>
        <taxon>Halomonadaceae</taxon>
        <taxon>Halotalea</taxon>
    </lineage>
</organism>
<accession>A0A172YCZ9</accession>
<evidence type="ECO:0000313" key="7">
    <source>
        <dbReference type="Proteomes" id="UP000077875"/>
    </source>
</evidence>
<gene>
    <name evidence="6" type="ORF">A5892_06350</name>
</gene>
<dbReference type="Pfam" id="PF00126">
    <property type="entry name" value="HTH_1"/>
    <property type="match status" value="1"/>
</dbReference>
<reference evidence="6 7" key="1">
    <citation type="submission" date="2016-04" db="EMBL/GenBank/DDBJ databases">
        <title>Complete Genome Sequence of Halotalea alkalilenta IHB B 13600.</title>
        <authorList>
            <person name="Swarnkar M.K."/>
            <person name="Sharma A."/>
            <person name="Kaushal K."/>
            <person name="Soni R."/>
            <person name="Rana S."/>
            <person name="Singh A.K."/>
            <person name="Gulati A."/>
        </authorList>
    </citation>
    <scope>NUCLEOTIDE SEQUENCE [LARGE SCALE GENOMIC DNA]</scope>
    <source>
        <strain evidence="6 7">IHB B 13600</strain>
    </source>
</reference>
<dbReference type="GO" id="GO:0003700">
    <property type="term" value="F:DNA-binding transcription factor activity"/>
    <property type="evidence" value="ECO:0007669"/>
    <property type="project" value="InterPro"/>
</dbReference>
<dbReference type="Pfam" id="PF03466">
    <property type="entry name" value="LysR_substrate"/>
    <property type="match status" value="1"/>
</dbReference>
<dbReference type="SUPFAM" id="SSF46785">
    <property type="entry name" value="Winged helix' DNA-binding domain"/>
    <property type="match status" value="1"/>
</dbReference>
<dbReference type="GO" id="GO:0010628">
    <property type="term" value="P:positive regulation of gene expression"/>
    <property type="evidence" value="ECO:0007669"/>
    <property type="project" value="TreeGrafter"/>
</dbReference>
<evidence type="ECO:0000256" key="4">
    <source>
        <dbReference type="ARBA" id="ARBA00023163"/>
    </source>
</evidence>
<dbReference type="GO" id="GO:0043565">
    <property type="term" value="F:sequence-specific DNA binding"/>
    <property type="evidence" value="ECO:0007669"/>
    <property type="project" value="TreeGrafter"/>
</dbReference>